<comment type="caution">
    <text evidence="1">The sequence shown here is derived from an EMBL/GenBank/DDBJ whole genome shotgun (WGS) entry which is preliminary data.</text>
</comment>
<evidence type="ECO:0000313" key="1">
    <source>
        <dbReference type="EMBL" id="KAG0458291.1"/>
    </source>
</evidence>
<name>A0A835UG95_VANPL</name>
<gene>
    <name evidence="1" type="ORF">HPP92_023448</name>
</gene>
<dbReference type="AlphaFoldDB" id="A0A835UG95"/>
<evidence type="ECO:0000313" key="2">
    <source>
        <dbReference type="Proteomes" id="UP000636800"/>
    </source>
</evidence>
<dbReference type="PANTHER" id="PTHR31860:SF5">
    <property type="entry name" value="ARGH (DUF639)"/>
    <property type="match status" value="1"/>
</dbReference>
<dbReference type="OrthoDB" id="786495at2759"/>
<dbReference type="EMBL" id="JADCNL010000012">
    <property type="protein sequence ID" value="KAG0458291.1"/>
    <property type="molecule type" value="Genomic_DNA"/>
</dbReference>
<proteinExistence type="predicted"/>
<keyword evidence="2" id="KW-1185">Reference proteome</keyword>
<protein>
    <submittedName>
        <fullName evidence="1">Uncharacterized protein</fullName>
    </submittedName>
</protein>
<sequence length="138" mass="15465">MASVLPLAADFVNARFVFETLTALTARRLHYPAYDKFLKEINKCAKYLQNQPEPTGFELVEDEFVLHVDGTAKNSESRRLILTNMALYFEASKTLSYENALKIDLSNADLDHQVQAAATGPFGAPLFDKAIIYECSQL</sequence>
<reference evidence="1 2" key="1">
    <citation type="journal article" date="2020" name="Nat. Food">
        <title>A phased Vanilla planifolia genome enables genetic improvement of flavour and production.</title>
        <authorList>
            <person name="Hasing T."/>
            <person name="Tang H."/>
            <person name="Brym M."/>
            <person name="Khazi F."/>
            <person name="Huang T."/>
            <person name="Chambers A.H."/>
        </authorList>
    </citation>
    <scope>NUCLEOTIDE SEQUENCE [LARGE SCALE GENOMIC DNA]</scope>
    <source>
        <tissue evidence="1">Leaf</tissue>
    </source>
</reference>
<dbReference type="Proteomes" id="UP000636800">
    <property type="component" value="Chromosome 12"/>
</dbReference>
<organism evidence="1 2">
    <name type="scientific">Vanilla planifolia</name>
    <name type="common">Vanilla</name>
    <dbReference type="NCBI Taxonomy" id="51239"/>
    <lineage>
        <taxon>Eukaryota</taxon>
        <taxon>Viridiplantae</taxon>
        <taxon>Streptophyta</taxon>
        <taxon>Embryophyta</taxon>
        <taxon>Tracheophyta</taxon>
        <taxon>Spermatophyta</taxon>
        <taxon>Magnoliopsida</taxon>
        <taxon>Liliopsida</taxon>
        <taxon>Asparagales</taxon>
        <taxon>Orchidaceae</taxon>
        <taxon>Vanilloideae</taxon>
        <taxon>Vanilleae</taxon>
        <taxon>Vanilla</taxon>
    </lineage>
</organism>
<accession>A0A835UG95</accession>
<dbReference type="PANTHER" id="PTHR31860">
    <property type="entry name" value="HEAT-INDUCIBLE TRANSCRIPTION REPRESSOR (DUF639)-RELATED"/>
    <property type="match status" value="1"/>
</dbReference>